<evidence type="ECO:0000256" key="4">
    <source>
        <dbReference type="ARBA" id="ARBA00022764"/>
    </source>
</evidence>
<dbReference type="Gene3D" id="3.40.50.10070">
    <property type="entry name" value="TolB, N-terminal domain"/>
    <property type="match status" value="1"/>
</dbReference>
<evidence type="ECO:0000256" key="3">
    <source>
        <dbReference type="ARBA" id="ARBA00022729"/>
    </source>
</evidence>
<evidence type="ECO:0000256" key="1">
    <source>
        <dbReference type="ARBA" id="ARBA00004418"/>
    </source>
</evidence>
<dbReference type="RefSeq" id="WP_051657465.1">
    <property type="nucleotide sequence ID" value="NZ_FTNE01000001.1"/>
</dbReference>
<keyword evidence="3 5" id="KW-0732">Signal</keyword>
<dbReference type="PROSITE" id="PS51318">
    <property type="entry name" value="TAT"/>
    <property type="match status" value="1"/>
</dbReference>
<dbReference type="InterPro" id="IPR014167">
    <property type="entry name" value="Tol-Pal_TolB"/>
</dbReference>
<dbReference type="OrthoDB" id="9802240at2"/>
<dbReference type="HAMAP" id="MF_00671">
    <property type="entry name" value="TolB"/>
    <property type="match status" value="1"/>
</dbReference>
<dbReference type="EMBL" id="FTNE01000001">
    <property type="protein sequence ID" value="SIQ09197.1"/>
    <property type="molecule type" value="Genomic_DNA"/>
</dbReference>
<organism evidence="7 8">
    <name type="scientific">Acidiphilium rubrum</name>
    <dbReference type="NCBI Taxonomy" id="526"/>
    <lineage>
        <taxon>Bacteria</taxon>
        <taxon>Pseudomonadati</taxon>
        <taxon>Pseudomonadota</taxon>
        <taxon>Alphaproteobacteria</taxon>
        <taxon>Acetobacterales</taxon>
        <taxon>Acidocellaceae</taxon>
        <taxon>Acidiphilium</taxon>
    </lineage>
</organism>
<evidence type="ECO:0000259" key="6">
    <source>
        <dbReference type="Pfam" id="PF04052"/>
    </source>
</evidence>
<protein>
    <recommendedName>
        <fullName evidence="5">Tol-Pal system protein TolB</fullName>
    </recommendedName>
</protein>
<proteinExistence type="inferred from homology"/>
<dbReference type="GO" id="GO:0042597">
    <property type="term" value="C:periplasmic space"/>
    <property type="evidence" value="ECO:0007669"/>
    <property type="project" value="UniProtKB-SubCell"/>
</dbReference>
<dbReference type="AlphaFoldDB" id="A0A8G2CHP6"/>
<dbReference type="GO" id="GO:0051301">
    <property type="term" value="P:cell division"/>
    <property type="evidence" value="ECO:0007669"/>
    <property type="project" value="UniProtKB-UniRule"/>
</dbReference>
<gene>
    <name evidence="5" type="primary">tolB</name>
    <name evidence="7" type="ORF">SAMN05421828_101236</name>
</gene>
<dbReference type="InterPro" id="IPR006311">
    <property type="entry name" value="TAT_signal"/>
</dbReference>
<dbReference type="PANTHER" id="PTHR36842">
    <property type="entry name" value="PROTEIN TOLB HOMOLOG"/>
    <property type="match status" value="1"/>
</dbReference>
<evidence type="ECO:0000313" key="8">
    <source>
        <dbReference type="Proteomes" id="UP000186308"/>
    </source>
</evidence>
<dbReference type="PANTHER" id="PTHR36842:SF1">
    <property type="entry name" value="PROTEIN TOLB"/>
    <property type="match status" value="1"/>
</dbReference>
<keyword evidence="4 5" id="KW-0574">Periplasm</keyword>
<dbReference type="InterPro" id="IPR011042">
    <property type="entry name" value="6-blade_b-propeller_TolB-like"/>
</dbReference>
<dbReference type="Pfam" id="PF07676">
    <property type="entry name" value="PD40"/>
    <property type="match status" value="2"/>
</dbReference>
<dbReference type="InterPro" id="IPR011659">
    <property type="entry name" value="WD40"/>
</dbReference>
<dbReference type="NCBIfam" id="TIGR02800">
    <property type="entry name" value="propeller_TolB"/>
    <property type="match status" value="1"/>
</dbReference>
<keyword evidence="5" id="KW-0132">Cell division</keyword>
<comment type="subcellular location">
    <subcellularLocation>
        <location evidence="1 5">Periplasm</location>
    </subcellularLocation>
</comment>
<comment type="caution">
    <text evidence="7">The sequence shown here is derived from an EMBL/GenBank/DDBJ whole genome shotgun (WGS) entry which is preliminary data.</text>
</comment>
<evidence type="ECO:0000313" key="7">
    <source>
        <dbReference type="EMBL" id="SIQ09197.1"/>
    </source>
</evidence>
<comment type="subunit">
    <text evidence="5">The Tol-Pal system is composed of five core proteins: the inner membrane proteins TolA, TolQ and TolR, the periplasmic protein TolB and the outer membrane protein Pal. They form a network linking the inner and outer membranes and the peptidoglycan layer.</text>
</comment>
<feature type="domain" description="TolB N-terminal" evidence="6">
    <location>
        <begin position="64"/>
        <end position="168"/>
    </location>
</feature>
<dbReference type="Gene3D" id="2.120.10.30">
    <property type="entry name" value="TolB, C-terminal domain"/>
    <property type="match status" value="1"/>
</dbReference>
<keyword evidence="8" id="KW-1185">Reference proteome</keyword>
<comment type="function">
    <text evidence="5">Part of the Tol-Pal system, which plays a role in outer membrane invagination during cell division and is important for maintaining outer membrane integrity.</text>
</comment>
<dbReference type="SUPFAM" id="SSF69304">
    <property type="entry name" value="Tricorn protease N-terminal domain"/>
    <property type="match status" value="1"/>
</dbReference>
<dbReference type="Proteomes" id="UP000186308">
    <property type="component" value="Unassembled WGS sequence"/>
</dbReference>
<reference evidence="7 8" key="1">
    <citation type="submission" date="2017-01" db="EMBL/GenBank/DDBJ databases">
        <authorList>
            <person name="Varghese N."/>
            <person name="Submissions S."/>
        </authorList>
    </citation>
    <scope>NUCLEOTIDE SEQUENCE [LARGE SCALE GENOMIC DNA]</scope>
    <source>
        <strain evidence="7 8">ATCC 35905</strain>
    </source>
</reference>
<evidence type="ECO:0000256" key="5">
    <source>
        <dbReference type="HAMAP-Rule" id="MF_00671"/>
    </source>
</evidence>
<dbReference type="SUPFAM" id="SSF52964">
    <property type="entry name" value="TolB, N-terminal domain"/>
    <property type="match status" value="1"/>
</dbReference>
<comment type="similarity">
    <text evidence="2 5">Belongs to the TolB family.</text>
</comment>
<accession>A0A8G2CHP6</accession>
<name>A0A8G2CHP6_ACIRU</name>
<dbReference type="GO" id="GO:0017038">
    <property type="term" value="P:protein import"/>
    <property type="evidence" value="ECO:0007669"/>
    <property type="project" value="InterPro"/>
</dbReference>
<evidence type="ECO:0000256" key="2">
    <source>
        <dbReference type="ARBA" id="ARBA00009820"/>
    </source>
</evidence>
<dbReference type="InterPro" id="IPR007195">
    <property type="entry name" value="TolB_N"/>
</dbReference>
<dbReference type="Pfam" id="PF04052">
    <property type="entry name" value="TolB_N"/>
    <property type="match status" value="1"/>
</dbReference>
<keyword evidence="5" id="KW-0131">Cell cycle</keyword>
<sequence length="476" mass="50388">MTTNRSIPAPHLRVPNTLVERLPPLSRRLMLGAGAAGLILPGLARAQSAPAGAGSAGNGPGDAINVSGAHNAPIPIALPPFTNASAGASELGDQIAQVITSDLDHCGLFRSIDANSFVPNSVANGVPVWANWSILGAQALVTGSVTDQGGGQVRVEYRLWGVSQQKQLQGTAYTTASGNWRRIAHIIADDIYQQMIGEKGYFDTRVAYISVSGPPTGPTRRMAIMDYDGANTRFLTSGRSMALSPQFNPTRQQVAFVSFENNNPRVFLFDLQTGARSVVGNFGDMSFGPRFSPDGSALLVSVSRGGGAMIVKYDLASHSQTPLTDANSINVTPCYSPDGSKIVFNSDRDGSGDQQLFVMGADGSNVQRISYGSGRYAEPDWSPRGDLIAFTRLGSGGFGIGVMKPDGSGERILSQGYLEEGSTFCPNGRVIMFYRQTPLRVGNVSHLVTIGTDGFNERITPTPTNATDPSWGPLLS</sequence>